<dbReference type="InterPro" id="IPR001867">
    <property type="entry name" value="OmpR/PhoB-type_DNA-bd"/>
</dbReference>
<evidence type="ECO:0000259" key="7">
    <source>
        <dbReference type="PROSITE" id="PS51755"/>
    </source>
</evidence>
<dbReference type="SMART" id="SM00862">
    <property type="entry name" value="Trans_reg_C"/>
    <property type="match status" value="1"/>
</dbReference>
<dbReference type="InterPro" id="IPR027417">
    <property type="entry name" value="P-loop_NTPase"/>
</dbReference>
<gene>
    <name evidence="8" type="ORF">ACFO60_28170</name>
</gene>
<dbReference type="Pfam" id="PF03704">
    <property type="entry name" value="BTAD"/>
    <property type="match status" value="1"/>
</dbReference>
<dbReference type="GO" id="GO:0005524">
    <property type="term" value="F:ATP binding"/>
    <property type="evidence" value="ECO:0007669"/>
    <property type="project" value="UniProtKB-KW"/>
</dbReference>
<evidence type="ECO:0000256" key="1">
    <source>
        <dbReference type="ARBA" id="ARBA00005820"/>
    </source>
</evidence>
<comment type="similarity">
    <text evidence="1">Belongs to the AfsR/DnrI/RedD regulatory family.</text>
</comment>
<dbReference type="Gene3D" id="3.40.50.300">
    <property type="entry name" value="P-loop containing nucleotide triphosphate hydrolases"/>
    <property type="match status" value="1"/>
</dbReference>
<dbReference type="InterPro" id="IPR016032">
    <property type="entry name" value="Sig_transdc_resp-reg_C-effctor"/>
</dbReference>
<dbReference type="PANTHER" id="PTHR16305">
    <property type="entry name" value="TESTICULAR SOLUBLE ADENYLYL CYCLASE"/>
    <property type="match status" value="1"/>
</dbReference>
<accession>A0ABV9CNE7</accession>
<evidence type="ECO:0000313" key="9">
    <source>
        <dbReference type="Proteomes" id="UP001596004"/>
    </source>
</evidence>
<dbReference type="InterPro" id="IPR036388">
    <property type="entry name" value="WH-like_DNA-bd_sf"/>
</dbReference>
<feature type="compositionally biased region" description="Low complexity" evidence="6">
    <location>
        <begin position="265"/>
        <end position="278"/>
    </location>
</feature>
<organism evidence="8 9">
    <name type="scientific">Sphaerisporangium dianthi</name>
    <dbReference type="NCBI Taxonomy" id="1436120"/>
    <lineage>
        <taxon>Bacteria</taxon>
        <taxon>Bacillati</taxon>
        <taxon>Actinomycetota</taxon>
        <taxon>Actinomycetes</taxon>
        <taxon>Streptosporangiales</taxon>
        <taxon>Streptosporangiaceae</taxon>
        <taxon>Sphaerisporangium</taxon>
    </lineage>
</organism>
<evidence type="ECO:0000256" key="4">
    <source>
        <dbReference type="ARBA" id="ARBA00023125"/>
    </source>
</evidence>
<dbReference type="Pfam" id="PF13191">
    <property type="entry name" value="AAA_16"/>
    <property type="match status" value="1"/>
</dbReference>
<comment type="caution">
    <text evidence="8">The sequence shown here is derived from an EMBL/GenBank/DDBJ whole genome shotgun (WGS) entry which is preliminary data.</text>
</comment>
<dbReference type="PROSITE" id="PS51755">
    <property type="entry name" value="OMPR_PHOB"/>
    <property type="match status" value="1"/>
</dbReference>
<evidence type="ECO:0000256" key="5">
    <source>
        <dbReference type="PROSITE-ProRule" id="PRU01091"/>
    </source>
</evidence>
<keyword evidence="4 5" id="KW-0238">DNA-binding</keyword>
<reference evidence="9" key="1">
    <citation type="journal article" date="2019" name="Int. J. Syst. Evol. Microbiol.">
        <title>The Global Catalogue of Microorganisms (GCM) 10K type strain sequencing project: providing services to taxonomists for standard genome sequencing and annotation.</title>
        <authorList>
            <consortium name="The Broad Institute Genomics Platform"/>
            <consortium name="The Broad Institute Genome Sequencing Center for Infectious Disease"/>
            <person name="Wu L."/>
            <person name="Ma J."/>
        </authorList>
    </citation>
    <scope>NUCLEOTIDE SEQUENCE [LARGE SCALE GENOMIC DNA]</scope>
    <source>
        <strain evidence="9">CGMCC 4.7132</strain>
    </source>
</reference>
<proteinExistence type="inferred from homology"/>
<dbReference type="Gene3D" id="1.25.40.10">
    <property type="entry name" value="Tetratricopeptide repeat domain"/>
    <property type="match status" value="1"/>
</dbReference>
<keyword evidence="2" id="KW-0547">Nucleotide-binding</keyword>
<dbReference type="CDD" id="cd15831">
    <property type="entry name" value="BTAD"/>
    <property type="match status" value="1"/>
</dbReference>
<dbReference type="Proteomes" id="UP001596004">
    <property type="component" value="Unassembled WGS sequence"/>
</dbReference>
<sequence length="1063" mass="113789">MRLWRDGVELHAGPRQQAFLLALLLAREGRPISTDELIDFIWVGYPPASALNVIHKYVGSLRRLLEPTLSARGSGSYLRRSGNGYLFTAGAGTLDLVVFRDLVQAAGTALAEERHEAALDRYLEALGLWQGPAGDGLNQGPAAPAIFARLDGQFFQACTAAADLAVSLGRPDRVLPSLQLAATMAPLHEPVQASLISTLGAAGQQAEALSVFRAVRARLADDLGIDPGQALIAAHQRVLDQDLAPAGAVTVRRPAGHLPAPPPAAAEAGTPPAEAGTPPANVLVGRGEELAVLRQAIDPVFTGGTGFVVLEGEPGIGKTHLLKELTAEAGRRDAGVVWGHCLEGEGTPAMWPWAQVVGRVLDELPDTARETWLAGDLGHLLGPDSDLLSRSAAPGGSARFRLFEAIVAAVGQVAARRPLVLVIDDLQWADIASLRLFGHLAARLPGGTAIIGALRDRAPVPGTALARTLAAASRVPGHCRVRVGPLGLAGVAELVRRETGRDPDPGAVHGIHTRTAGNPFFVRELARLLADGGMITEDAVARAGVPSTVRDVVRDRMTGLDDHARDLLQIAALIGREVDLGLLADAAGLDVQTCLDRLEPVETLALLEPAPEDPYSFRFSHDLVREAVTETTPRGRAIQLHLRVADAIERTGSSCDHLAERVAHHLWAAGPLADPRRTAAALVRAGRHAAAKSALETAERRLRPAVRIARTANLAELELSALSQLIAVVGMRSMYGTSTVDLLERAEHLARSLGRELDTTVFLYSRWMAHAQVLDRDRSTPLARRLLEEGEASSEPLLRAYGLQAWGLQRFSDGDMGEAFRRLSEASRFLLTRVVRREEDPVRHDLKLLMIGMLAEATAMHEDVDGARSLLDGLEAAGDDPFTITVWAAHAARTEAVIGDPVRASRAAERGIAADPGFSFVFLGTYQRLVRCWALAMTGRDPAGAAAEAERLIATNLLDPPRASVSTFYGHLCEMWLVAGALDKAAAALDRADSCLDLYGQRYPEGLLLLLRARLLLARGESDAEVRAVAERCRTLSAERGTHLFARRAEEFLATLDDRPAVH</sequence>
<keyword evidence="3 8" id="KW-0067">ATP-binding</keyword>
<keyword evidence="9" id="KW-1185">Reference proteome</keyword>
<dbReference type="InterPro" id="IPR005158">
    <property type="entry name" value="BTAD"/>
</dbReference>
<name>A0ABV9CNE7_9ACTN</name>
<dbReference type="SMART" id="SM01043">
    <property type="entry name" value="BTAD"/>
    <property type="match status" value="1"/>
</dbReference>
<dbReference type="PANTHER" id="PTHR16305:SF35">
    <property type="entry name" value="TRANSCRIPTIONAL ACTIVATOR DOMAIN"/>
    <property type="match status" value="1"/>
</dbReference>
<feature type="DNA-binding region" description="OmpR/PhoB-type" evidence="5">
    <location>
        <begin position="1"/>
        <end position="89"/>
    </location>
</feature>
<dbReference type="InterPro" id="IPR041664">
    <property type="entry name" value="AAA_16"/>
</dbReference>
<dbReference type="InterPro" id="IPR011990">
    <property type="entry name" value="TPR-like_helical_dom_sf"/>
</dbReference>
<evidence type="ECO:0000256" key="3">
    <source>
        <dbReference type="ARBA" id="ARBA00022840"/>
    </source>
</evidence>
<dbReference type="Gene3D" id="1.10.10.10">
    <property type="entry name" value="Winged helix-like DNA-binding domain superfamily/Winged helix DNA-binding domain"/>
    <property type="match status" value="1"/>
</dbReference>
<dbReference type="SUPFAM" id="SSF52540">
    <property type="entry name" value="P-loop containing nucleoside triphosphate hydrolases"/>
    <property type="match status" value="1"/>
</dbReference>
<feature type="domain" description="OmpR/PhoB-type" evidence="7">
    <location>
        <begin position="1"/>
        <end position="89"/>
    </location>
</feature>
<feature type="region of interest" description="Disordered" evidence="6">
    <location>
        <begin position="253"/>
        <end position="278"/>
    </location>
</feature>
<dbReference type="SUPFAM" id="SSF48452">
    <property type="entry name" value="TPR-like"/>
    <property type="match status" value="1"/>
</dbReference>
<dbReference type="EMBL" id="JBHSFP010000024">
    <property type="protein sequence ID" value="MFC4534651.1"/>
    <property type="molecule type" value="Genomic_DNA"/>
</dbReference>
<evidence type="ECO:0000256" key="2">
    <source>
        <dbReference type="ARBA" id="ARBA00022741"/>
    </source>
</evidence>
<protein>
    <submittedName>
        <fullName evidence="8">ATP-binding protein</fullName>
    </submittedName>
</protein>
<dbReference type="RefSeq" id="WP_380845711.1">
    <property type="nucleotide sequence ID" value="NZ_JBHSFP010000024.1"/>
</dbReference>
<dbReference type="SUPFAM" id="SSF46894">
    <property type="entry name" value="C-terminal effector domain of the bipartite response regulators"/>
    <property type="match status" value="1"/>
</dbReference>
<evidence type="ECO:0000313" key="8">
    <source>
        <dbReference type="EMBL" id="MFC4534651.1"/>
    </source>
</evidence>
<evidence type="ECO:0000256" key="6">
    <source>
        <dbReference type="SAM" id="MobiDB-lite"/>
    </source>
</evidence>